<feature type="transmembrane region" description="Helical" evidence="1">
    <location>
        <begin position="92"/>
        <end position="112"/>
    </location>
</feature>
<keyword evidence="1" id="KW-0472">Membrane</keyword>
<dbReference type="Proteomes" id="UP001552594">
    <property type="component" value="Unassembled WGS sequence"/>
</dbReference>
<dbReference type="InterPro" id="IPR007136">
    <property type="entry name" value="DUF347"/>
</dbReference>
<dbReference type="EMBL" id="JBFAUK010000003">
    <property type="protein sequence ID" value="MEV5505745.1"/>
    <property type="molecule type" value="Genomic_DNA"/>
</dbReference>
<sequence>MGISGDGTVTVEVRDAPGRRSAHRRVPVSGLSKVPEVTALFWVVKILTTGMGETASDYLGRVLGPVPAGALGLGGFLVLLTLQFRAERYRPWIYWSAIVMVSVFGTMAADVFHVVAGIPYAVSTVAFSAILAAVLFAWNASERSLSIHSIRTRRREVYYWATVLATFALGTAVGDLTAGTLRLGYLSSGLLFAAAIAVPALAGGLGRLNEVAAFWAAYILTRPLGASFADWMGAPAAHGGLGWGTGPVTLALLLPILALIGYLAASRRDTPRS</sequence>
<feature type="transmembrane region" description="Helical" evidence="1">
    <location>
        <begin position="184"/>
        <end position="205"/>
    </location>
</feature>
<keyword evidence="3" id="KW-1185">Reference proteome</keyword>
<feature type="transmembrane region" description="Helical" evidence="1">
    <location>
        <begin position="118"/>
        <end position="138"/>
    </location>
</feature>
<keyword evidence="1" id="KW-0812">Transmembrane</keyword>
<name>A0ABV3JS90_STRON</name>
<gene>
    <name evidence="2" type="ORF">AB0L16_04610</name>
</gene>
<organism evidence="2 3">
    <name type="scientific">Streptomyces orinoci</name>
    <name type="common">Streptoverticillium orinoci</name>
    <dbReference type="NCBI Taxonomy" id="67339"/>
    <lineage>
        <taxon>Bacteria</taxon>
        <taxon>Bacillati</taxon>
        <taxon>Actinomycetota</taxon>
        <taxon>Actinomycetes</taxon>
        <taxon>Kitasatosporales</taxon>
        <taxon>Streptomycetaceae</taxon>
        <taxon>Streptomyces</taxon>
    </lineage>
</organism>
<evidence type="ECO:0000256" key="1">
    <source>
        <dbReference type="SAM" id="Phobius"/>
    </source>
</evidence>
<dbReference type="Pfam" id="PF03988">
    <property type="entry name" value="DUF347"/>
    <property type="match status" value="4"/>
</dbReference>
<feature type="transmembrane region" description="Helical" evidence="1">
    <location>
        <begin position="212"/>
        <end position="229"/>
    </location>
</feature>
<protein>
    <recommendedName>
        <fullName evidence="4">Membrane-anchored protein</fullName>
    </recommendedName>
</protein>
<comment type="caution">
    <text evidence="2">The sequence shown here is derived from an EMBL/GenBank/DDBJ whole genome shotgun (WGS) entry which is preliminary data.</text>
</comment>
<evidence type="ECO:0000313" key="3">
    <source>
        <dbReference type="Proteomes" id="UP001552594"/>
    </source>
</evidence>
<proteinExistence type="predicted"/>
<accession>A0ABV3JS90</accession>
<feature type="transmembrane region" description="Helical" evidence="1">
    <location>
        <begin position="58"/>
        <end position="80"/>
    </location>
</feature>
<evidence type="ECO:0000313" key="2">
    <source>
        <dbReference type="EMBL" id="MEV5505745.1"/>
    </source>
</evidence>
<feature type="transmembrane region" description="Helical" evidence="1">
    <location>
        <begin position="241"/>
        <end position="265"/>
    </location>
</feature>
<keyword evidence="1" id="KW-1133">Transmembrane helix</keyword>
<evidence type="ECO:0008006" key="4">
    <source>
        <dbReference type="Google" id="ProtNLM"/>
    </source>
</evidence>
<dbReference type="RefSeq" id="WP_109282955.1">
    <property type="nucleotide sequence ID" value="NZ_JBFAUK010000003.1"/>
</dbReference>
<reference evidence="2 3" key="1">
    <citation type="submission" date="2024-06" db="EMBL/GenBank/DDBJ databases">
        <title>The Natural Products Discovery Center: Release of the First 8490 Sequenced Strains for Exploring Actinobacteria Biosynthetic Diversity.</title>
        <authorList>
            <person name="Kalkreuter E."/>
            <person name="Kautsar S.A."/>
            <person name="Yang D."/>
            <person name="Bader C.D."/>
            <person name="Teijaro C.N."/>
            <person name="Fluegel L."/>
            <person name="Davis C.M."/>
            <person name="Simpson J.R."/>
            <person name="Lauterbach L."/>
            <person name="Steele A.D."/>
            <person name="Gui C."/>
            <person name="Meng S."/>
            <person name="Li G."/>
            <person name="Viehrig K."/>
            <person name="Ye F."/>
            <person name="Su P."/>
            <person name="Kiefer A.F."/>
            <person name="Nichols A."/>
            <person name="Cepeda A.J."/>
            <person name="Yan W."/>
            <person name="Fan B."/>
            <person name="Jiang Y."/>
            <person name="Adhikari A."/>
            <person name="Zheng C.-J."/>
            <person name="Schuster L."/>
            <person name="Cowan T.M."/>
            <person name="Smanski M.J."/>
            <person name="Chevrette M.G."/>
            <person name="De Carvalho L.P.S."/>
            <person name="Shen B."/>
        </authorList>
    </citation>
    <scope>NUCLEOTIDE SEQUENCE [LARGE SCALE GENOMIC DNA]</scope>
    <source>
        <strain evidence="2 3">NPDC052347</strain>
    </source>
</reference>
<feature type="transmembrane region" description="Helical" evidence="1">
    <location>
        <begin position="158"/>
        <end position="178"/>
    </location>
</feature>